<feature type="domain" description="Major facilitator superfamily (MFS) profile" evidence="8">
    <location>
        <begin position="85"/>
        <end position="546"/>
    </location>
</feature>
<dbReference type="PANTHER" id="PTHR23511">
    <property type="entry name" value="SYNAPTIC VESICLE GLYCOPROTEIN 2"/>
    <property type="match status" value="1"/>
</dbReference>
<organism evidence="9 10">
    <name type="scientific">Aplosporella prunicola CBS 121167</name>
    <dbReference type="NCBI Taxonomy" id="1176127"/>
    <lineage>
        <taxon>Eukaryota</taxon>
        <taxon>Fungi</taxon>
        <taxon>Dikarya</taxon>
        <taxon>Ascomycota</taxon>
        <taxon>Pezizomycotina</taxon>
        <taxon>Dothideomycetes</taxon>
        <taxon>Dothideomycetes incertae sedis</taxon>
        <taxon>Botryosphaeriales</taxon>
        <taxon>Aplosporellaceae</taxon>
        <taxon>Aplosporella</taxon>
    </lineage>
</organism>
<dbReference type="RefSeq" id="XP_033394327.1">
    <property type="nucleotide sequence ID" value="XM_033537345.1"/>
</dbReference>
<evidence type="ECO:0000256" key="4">
    <source>
        <dbReference type="ARBA" id="ARBA00022989"/>
    </source>
</evidence>
<dbReference type="EMBL" id="ML995496">
    <property type="protein sequence ID" value="KAF2138614.1"/>
    <property type="molecule type" value="Genomic_DNA"/>
</dbReference>
<feature type="transmembrane region" description="Helical" evidence="7">
    <location>
        <begin position="408"/>
        <end position="426"/>
    </location>
</feature>
<sequence>MSDEKDYGLSATRSISQDSKASDEGSVHSYHDSNLQRGQDKYRTLFGATVEGPIIQPGDVVYESKVQLLNEAILDVGMGRYQWLLTIVTGLGWFLDNFWMFSFTIIGPAVRSEAMFNTSNYLYLTVSQYVGLIIGSAALPMMTDFVGRRWIFNLTMATMAVAGLIGAGMPAFSGLCVIAVFMSIAAGANQAVDSAIFIESVPASHQYLLTMQGMYSGLGKLCAAAFAWPFMAHFSCPQDAGPEHCHYVMNMGWRYTWWTLGSISLFLCAIRFCFHLRETPKYLLSRGRDAEAVRVMQGIATYNGTQTWLTLDHLHQVDRELRAAGHAVAPAAETTGGFATLRQALRPFRFGWVKHSFATQELGLSTTVLIFIWALVGIALPLHDAFLARYLETKGISSMDTAWTHRTYILQGLCAMLGPVVGGLAIETKLLGRKGTGALASVLAGVFLFAFTAARSHAAVIAFSCVAAFFVNLVASLLYAYTAETFATPIRGTGLGAIGFFYRVFGLAAAIVIALTTAKSAAPIWVSASLWIIAGLFWLVLPHETRARTST</sequence>
<feature type="transmembrane region" description="Helical" evidence="7">
    <location>
        <begin position="362"/>
        <end position="382"/>
    </location>
</feature>
<dbReference type="AlphaFoldDB" id="A0A6A6B5U1"/>
<dbReference type="PROSITE" id="PS50850">
    <property type="entry name" value="MFS"/>
    <property type="match status" value="1"/>
</dbReference>
<feature type="transmembrane region" description="Helical" evidence="7">
    <location>
        <begin position="151"/>
        <end position="172"/>
    </location>
</feature>
<dbReference type="Gene3D" id="1.20.1250.20">
    <property type="entry name" value="MFS general substrate transporter like domains"/>
    <property type="match status" value="1"/>
</dbReference>
<feature type="transmembrane region" description="Helical" evidence="7">
    <location>
        <begin position="522"/>
        <end position="541"/>
    </location>
</feature>
<feature type="transmembrane region" description="Helical" evidence="7">
    <location>
        <begin position="493"/>
        <end position="516"/>
    </location>
</feature>
<dbReference type="InterPro" id="IPR020846">
    <property type="entry name" value="MFS_dom"/>
</dbReference>
<evidence type="ECO:0000256" key="3">
    <source>
        <dbReference type="ARBA" id="ARBA00022692"/>
    </source>
</evidence>
<dbReference type="Pfam" id="PF07690">
    <property type="entry name" value="MFS_1"/>
    <property type="match status" value="1"/>
</dbReference>
<evidence type="ECO:0000256" key="2">
    <source>
        <dbReference type="ARBA" id="ARBA00022448"/>
    </source>
</evidence>
<reference evidence="9" key="1">
    <citation type="journal article" date="2020" name="Stud. Mycol.">
        <title>101 Dothideomycetes genomes: a test case for predicting lifestyles and emergence of pathogens.</title>
        <authorList>
            <person name="Haridas S."/>
            <person name="Albert R."/>
            <person name="Binder M."/>
            <person name="Bloem J."/>
            <person name="Labutti K."/>
            <person name="Salamov A."/>
            <person name="Andreopoulos B."/>
            <person name="Baker S."/>
            <person name="Barry K."/>
            <person name="Bills G."/>
            <person name="Bluhm B."/>
            <person name="Cannon C."/>
            <person name="Castanera R."/>
            <person name="Culley D."/>
            <person name="Daum C."/>
            <person name="Ezra D."/>
            <person name="Gonzalez J."/>
            <person name="Henrissat B."/>
            <person name="Kuo A."/>
            <person name="Liang C."/>
            <person name="Lipzen A."/>
            <person name="Lutzoni F."/>
            <person name="Magnuson J."/>
            <person name="Mondo S."/>
            <person name="Nolan M."/>
            <person name="Ohm R."/>
            <person name="Pangilinan J."/>
            <person name="Park H.-J."/>
            <person name="Ramirez L."/>
            <person name="Alfaro M."/>
            <person name="Sun H."/>
            <person name="Tritt A."/>
            <person name="Yoshinaga Y."/>
            <person name="Zwiers L.-H."/>
            <person name="Turgeon B."/>
            <person name="Goodwin S."/>
            <person name="Spatafora J."/>
            <person name="Crous P."/>
            <person name="Grigoriev I."/>
        </authorList>
    </citation>
    <scope>NUCLEOTIDE SEQUENCE</scope>
    <source>
        <strain evidence="9">CBS 121167</strain>
    </source>
</reference>
<dbReference type="InterPro" id="IPR011701">
    <property type="entry name" value="MFS"/>
</dbReference>
<gene>
    <name evidence="9" type="ORF">K452DRAFT_233964</name>
</gene>
<keyword evidence="2" id="KW-0813">Transport</keyword>
<keyword evidence="4 7" id="KW-1133">Transmembrane helix</keyword>
<comment type="subcellular location">
    <subcellularLocation>
        <location evidence="1">Membrane</location>
        <topology evidence="1">Multi-pass membrane protein</topology>
    </subcellularLocation>
</comment>
<keyword evidence="10" id="KW-1185">Reference proteome</keyword>
<proteinExistence type="predicted"/>
<accession>A0A6A6B5U1</accession>
<evidence type="ECO:0000256" key="5">
    <source>
        <dbReference type="ARBA" id="ARBA00023136"/>
    </source>
</evidence>
<keyword evidence="5 7" id="KW-0472">Membrane</keyword>
<evidence type="ECO:0000313" key="9">
    <source>
        <dbReference type="EMBL" id="KAF2138614.1"/>
    </source>
</evidence>
<dbReference type="SUPFAM" id="SSF103473">
    <property type="entry name" value="MFS general substrate transporter"/>
    <property type="match status" value="1"/>
</dbReference>
<dbReference type="GO" id="GO:0016020">
    <property type="term" value="C:membrane"/>
    <property type="evidence" value="ECO:0007669"/>
    <property type="project" value="UniProtKB-SubCell"/>
</dbReference>
<evidence type="ECO:0000313" key="10">
    <source>
        <dbReference type="Proteomes" id="UP000799438"/>
    </source>
</evidence>
<evidence type="ECO:0000259" key="8">
    <source>
        <dbReference type="PROSITE" id="PS50850"/>
    </source>
</evidence>
<evidence type="ECO:0000256" key="1">
    <source>
        <dbReference type="ARBA" id="ARBA00004141"/>
    </source>
</evidence>
<protein>
    <recommendedName>
        <fullName evidence="8">Major facilitator superfamily (MFS) profile domain-containing protein</fullName>
    </recommendedName>
</protein>
<dbReference type="GO" id="GO:0022857">
    <property type="term" value="F:transmembrane transporter activity"/>
    <property type="evidence" value="ECO:0007669"/>
    <property type="project" value="InterPro"/>
</dbReference>
<dbReference type="OrthoDB" id="4139357at2759"/>
<feature type="transmembrane region" description="Helical" evidence="7">
    <location>
        <begin position="121"/>
        <end position="139"/>
    </location>
</feature>
<feature type="transmembrane region" description="Helical" evidence="7">
    <location>
        <begin position="255"/>
        <end position="274"/>
    </location>
</feature>
<keyword evidence="3 7" id="KW-0812">Transmembrane</keyword>
<dbReference type="InterPro" id="IPR036259">
    <property type="entry name" value="MFS_trans_sf"/>
</dbReference>
<evidence type="ECO:0000256" key="7">
    <source>
        <dbReference type="SAM" id="Phobius"/>
    </source>
</evidence>
<dbReference type="Proteomes" id="UP000799438">
    <property type="component" value="Unassembled WGS sequence"/>
</dbReference>
<feature type="transmembrane region" description="Helical" evidence="7">
    <location>
        <begin position="460"/>
        <end position="481"/>
    </location>
</feature>
<name>A0A6A6B5U1_9PEZI</name>
<dbReference type="GeneID" id="54294841"/>
<dbReference type="PANTHER" id="PTHR23511:SF5">
    <property type="entry name" value="MAJOR FACILITATOR-TYPE TRANSPORTER HXNZ-RELATED"/>
    <property type="match status" value="1"/>
</dbReference>
<feature type="region of interest" description="Disordered" evidence="6">
    <location>
        <begin position="1"/>
        <end position="35"/>
    </location>
</feature>
<feature type="transmembrane region" description="Helical" evidence="7">
    <location>
        <begin position="438"/>
        <end position="454"/>
    </location>
</feature>
<feature type="transmembrane region" description="Helical" evidence="7">
    <location>
        <begin position="83"/>
        <end position="101"/>
    </location>
</feature>
<feature type="transmembrane region" description="Helical" evidence="7">
    <location>
        <begin position="218"/>
        <end position="235"/>
    </location>
</feature>
<feature type="compositionally biased region" description="Basic and acidic residues" evidence="6">
    <location>
        <begin position="20"/>
        <end position="31"/>
    </location>
</feature>
<evidence type="ECO:0000256" key="6">
    <source>
        <dbReference type="SAM" id="MobiDB-lite"/>
    </source>
</evidence>